<organism evidence="15 16">
    <name type="scientific">Pannonibacter indicus</name>
    <dbReference type="NCBI Taxonomy" id="466044"/>
    <lineage>
        <taxon>Bacteria</taxon>
        <taxon>Pseudomonadati</taxon>
        <taxon>Pseudomonadota</taxon>
        <taxon>Alphaproteobacteria</taxon>
        <taxon>Hyphomicrobiales</taxon>
        <taxon>Stappiaceae</taxon>
        <taxon>Pannonibacter</taxon>
    </lineage>
</organism>
<dbReference type="SUPFAM" id="SSF53850">
    <property type="entry name" value="Periplasmic binding protein-like II"/>
    <property type="match status" value="1"/>
</dbReference>
<dbReference type="Gene3D" id="3.40.190.10">
    <property type="entry name" value="Periplasmic binding protein-like II"/>
    <property type="match status" value="2"/>
</dbReference>
<dbReference type="GO" id="GO:0046872">
    <property type="term" value="F:metal ion binding"/>
    <property type="evidence" value="ECO:0007669"/>
    <property type="project" value="UniProtKB-KW"/>
</dbReference>
<evidence type="ECO:0000313" key="16">
    <source>
        <dbReference type="Proteomes" id="UP000183900"/>
    </source>
</evidence>
<evidence type="ECO:0000256" key="3">
    <source>
        <dbReference type="ARBA" id="ARBA00022448"/>
    </source>
</evidence>
<evidence type="ECO:0000256" key="10">
    <source>
        <dbReference type="ARBA" id="ARBA00062515"/>
    </source>
</evidence>
<evidence type="ECO:0000256" key="11">
    <source>
        <dbReference type="ARBA" id="ARBA00073171"/>
    </source>
</evidence>
<keyword evidence="7" id="KW-0472">Membrane</keyword>
<evidence type="ECO:0000256" key="7">
    <source>
        <dbReference type="ARBA" id="ARBA00023136"/>
    </source>
</evidence>
<keyword evidence="13" id="KW-0500">Molybdenum</keyword>
<keyword evidence="3" id="KW-0813">Transport</keyword>
<evidence type="ECO:0000256" key="2">
    <source>
        <dbReference type="ARBA" id="ARBA00009175"/>
    </source>
</evidence>
<feature type="binding site" evidence="13">
    <location>
        <position position="202"/>
    </location>
    <ligand>
        <name>molybdate</name>
        <dbReference type="ChEBI" id="CHEBI:36264"/>
    </ligand>
</feature>
<comment type="similarity">
    <text evidence="2">Belongs to the bacterial solute-binding protein ModA family.</text>
</comment>
<dbReference type="PANTHER" id="PTHR30632:SF17">
    <property type="entry name" value="MOLYBDATE-BINDING PROTEIN MODA"/>
    <property type="match status" value="1"/>
</dbReference>
<dbReference type="Pfam" id="PF13531">
    <property type="entry name" value="SBP_bac_11"/>
    <property type="match status" value="1"/>
</dbReference>
<keyword evidence="5 13" id="KW-0479">Metal-binding</keyword>
<dbReference type="PANTHER" id="PTHR30632">
    <property type="entry name" value="MOLYBDATE-BINDING PERIPLASMIC PROTEIN"/>
    <property type="match status" value="1"/>
</dbReference>
<evidence type="ECO:0000256" key="9">
    <source>
        <dbReference type="ARBA" id="ARBA00056002"/>
    </source>
</evidence>
<accession>A0A0K6I1Z9</accession>
<keyword evidence="4" id="KW-1003">Cell membrane</keyword>
<dbReference type="AlphaFoldDB" id="A0A0K6I1Z9"/>
<dbReference type="GO" id="GO:0015689">
    <property type="term" value="P:molybdate ion transport"/>
    <property type="evidence" value="ECO:0007669"/>
    <property type="project" value="InterPro"/>
</dbReference>
<dbReference type="PIRSF" id="PIRSF004846">
    <property type="entry name" value="ModA"/>
    <property type="match status" value="1"/>
</dbReference>
<feature type="binding site" evidence="13">
    <location>
        <position position="72"/>
    </location>
    <ligand>
        <name>molybdate</name>
        <dbReference type="ChEBI" id="CHEBI:36264"/>
    </ligand>
</feature>
<feature type="binding site" evidence="13">
    <location>
        <position position="157"/>
    </location>
    <ligand>
        <name>molybdate</name>
        <dbReference type="ChEBI" id="CHEBI:36264"/>
    </ligand>
</feature>
<dbReference type="InterPro" id="IPR050682">
    <property type="entry name" value="ModA/WtpA"/>
</dbReference>
<evidence type="ECO:0000256" key="1">
    <source>
        <dbReference type="ARBA" id="ARBA00004236"/>
    </source>
</evidence>
<feature type="chain" id="PRO_5005505147" description="Molybdate-binding protein ModA" evidence="14">
    <location>
        <begin position="36"/>
        <end position="266"/>
    </location>
</feature>
<evidence type="ECO:0000313" key="15">
    <source>
        <dbReference type="EMBL" id="CUA97174.1"/>
    </source>
</evidence>
<dbReference type="RefSeq" id="WP_082440100.1">
    <property type="nucleotide sequence ID" value="NZ_CYHE01000007.1"/>
</dbReference>
<comment type="subcellular location">
    <subcellularLocation>
        <location evidence="1">Cell membrane</location>
    </subcellularLocation>
</comment>
<protein>
    <recommendedName>
        <fullName evidence="11">Molybdate-binding protein ModA</fullName>
    </recommendedName>
    <alternativeName>
        <fullName evidence="12">Molybdate/tungstate-binding protein ModA</fullName>
    </alternativeName>
</protein>
<dbReference type="GO" id="GO:0030973">
    <property type="term" value="F:molybdate ion binding"/>
    <property type="evidence" value="ECO:0007669"/>
    <property type="project" value="TreeGrafter"/>
</dbReference>
<name>A0A0K6I1Z9_9HYPH</name>
<feature type="binding site" evidence="13">
    <location>
        <position position="184"/>
    </location>
    <ligand>
        <name>molybdate</name>
        <dbReference type="ChEBI" id="CHEBI:36264"/>
    </ligand>
</feature>
<dbReference type="NCBIfam" id="TIGR01256">
    <property type="entry name" value="modA"/>
    <property type="match status" value="1"/>
</dbReference>
<evidence type="ECO:0000256" key="4">
    <source>
        <dbReference type="ARBA" id="ARBA00022475"/>
    </source>
</evidence>
<keyword evidence="6 14" id="KW-0732">Signal</keyword>
<dbReference type="GO" id="GO:0030288">
    <property type="term" value="C:outer membrane-bounded periplasmic space"/>
    <property type="evidence" value="ECO:0007669"/>
    <property type="project" value="TreeGrafter"/>
</dbReference>
<dbReference type="Proteomes" id="UP000183900">
    <property type="component" value="Unassembled WGS sequence"/>
</dbReference>
<dbReference type="FunFam" id="3.40.190.10:FF:000030">
    <property type="entry name" value="Molybdate ABC transporter substrate-binding protein"/>
    <property type="match status" value="1"/>
</dbReference>
<proteinExistence type="inferred from homology"/>
<dbReference type="InterPro" id="IPR005950">
    <property type="entry name" value="ModA"/>
</dbReference>
<dbReference type="OrthoDB" id="9785015at2"/>
<keyword evidence="8" id="KW-0826">Tungsten</keyword>
<keyword evidence="16" id="KW-1185">Reference proteome</keyword>
<comment type="subunit">
    <text evidence="10">The complex is composed of two ATP-binding proteins (ModC), two transmembrane proteins (ModB) and a solute-binding protein (ModA).</text>
</comment>
<gene>
    <name evidence="15" type="ORF">Ga0061067_10742</name>
</gene>
<feature type="signal peptide" evidence="14">
    <location>
        <begin position="1"/>
        <end position="35"/>
    </location>
</feature>
<reference evidence="16" key="1">
    <citation type="submission" date="2015-08" db="EMBL/GenBank/DDBJ databases">
        <authorList>
            <person name="Varghese N."/>
        </authorList>
    </citation>
    <scope>NUCLEOTIDE SEQUENCE [LARGE SCALE GENOMIC DNA]</scope>
    <source>
        <strain evidence="16">DSM 23407</strain>
    </source>
</reference>
<dbReference type="GO" id="GO:0005886">
    <property type="term" value="C:plasma membrane"/>
    <property type="evidence" value="ECO:0007669"/>
    <property type="project" value="UniProtKB-SubCell"/>
</dbReference>
<evidence type="ECO:0000256" key="6">
    <source>
        <dbReference type="ARBA" id="ARBA00022729"/>
    </source>
</evidence>
<evidence type="ECO:0000256" key="5">
    <source>
        <dbReference type="ARBA" id="ARBA00022723"/>
    </source>
</evidence>
<comment type="function">
    <text evidence="9">Involved in the transport of molybdenum into the cell. Part of the binding-protein-dependent transport system ModABCD.</text>
</comment>
<sequence length="266" mass="26831">MTIHLCRSTAGRLRGAALAVAAVAALCLSSLAAQAQEVTVFAAAALQTALQRIVADYQASGGGAVVVSYAGSAALARQIEQGAPADIFISASTDWMDKLDEAGLIRSGTRVNLLGNTLVLVAHGGDAPKVEITSELDLSGMIGDGKLAMGLVDSVPAGVYGKEALSSLGLWESVAPKVAQADNVRVALALVSVGGASYGIVYGSDAAADGKVSIVGTFPAQSHAPIVFPAALTASARDGAEAFLDYLKGEKAAAVFQAEGFTVLKQ</sequence>
<dbReference type="EMBL" id="CYHE01000007">
    <property type="protein sequence ID" value="CUA97174.1"/>
    <property type="molecule type" value="Genomic_DNA"/>
</dbReference>
<evidence type="ECO:0000256" key="8">
    <source>
        <dbReference type="ARBA" id="ARBA00023245"/>
    </source>
</evidence>
<evidence type="ECO:0000256" key="13">
    <source>
        <dbReference type="PIRSR" id="PIRSR004846-1"/>
    </source>
</evidence>
<evidence type="ECO:0000256" key="12">
    <source>
        <dbReference type="ARBA" id="ARBA00078141"/>
    </source>
</evidence>
<evidence type="ECO:0000256" key="14">
    <source>
        <dbReference type="SAM" id="SignalP"/>
    </source>
</evidence>
<dbReference type="NCBIfam" id="NF007958">
    <property type="entry name" value="PRK10677.1"/>
    <property type="match status" value="1"/>
</dbReference>